<organism evidence="1 2">
    <name type="scientific">Kocuria gwangalliensis</name>
    <dbReference type="NCBI Taxonomy" id="501592"/>
    <lineage>
        <taxon>Bacteria</taxon>
        <taxon>Bacillati</taxon>
        <taxon>Actinomycetota</taxon>
        <taxon>Actinomycetes</taxon>
        <taxon>Micrococcales</taxon>
        <taxon>Micrococcaceae</taxon>
        <taxon>Kocuria</taxon>
    </lineage>
</organism>
<proteinExistence type="predicted"/>
<protein>
    <submittedName>
        <fullName evidence="1">Uncharacterized protein</fullName>
    </submittedName>
</protein>
<name>A0ABP8XCR2_9MICC</name>
<accession>A0ABP8XCR2</accession>
<sequence length="69" mass="7404">MQTDIVRAVNAWRKGCDDTKHGAKPSSIRVQAEDGIDDPALYIDANQRNECGARAVRSTSTTPNGSSSL</sequence>
<gene>
    <name evidence="1" type="ORF">GCM10025781_23900</name>
</gene>
<comment type="caution">
    <text evidence="1">The sequence shown here is derived from an EMBL/GenBank/DDBJ whole genome shotgun (WGS) entry which is preliminary data.</text>
</comment>
<dbReference type="EMBL" id="BAABLN010000034">
    <property type="protein sequence ID" value="GAA4704187.1"/>
    <property type="molecule type" value="Genomic_DNA"/>
</dbReference>
<keyword evidence="2" id="KW-1185">Reference proteome</keyword>
<reference evidence="2" key="1">
    <citation type="journal article" date="2019" name="Int. J. Syst. Evol. Microbiol.">
        <title>The Global Catalogue of Microorganisms (GCM) 10K type strain sequencing project: providing services to taxonomists for standard genome sequencing and annotation.</title>
        <authorList>
            <consortium name="The Broad Institute Genomics Platform"/>
            <consortium name="The Broad Institute Genome Sequencing Center for Infectious Disease"/>
            <person name="Wu L."/>
            <person name="Ma J."/>
        </authorList>
    </citation>
    <scope>NUCLEOTIDE SEQUENCE [LARGE SCALE GENOMIC DNA]</scope>
    <source>
        <strain evidence="2">JCM 18958</strain>
    </source>
</reference>
<dbReference type="Proteomes" id="UP001501446">
    <property type="component" value="Unassembled WGS sequence"/>
</dbReference>
<evidence type="ECO:0000313" key="2">
    <source>
        <dbReference type="Proteomes" id="UP001501446"/>
    </source>
</evidence>
<dbReference type="RefSeq" id="WP_345311619.1">
    <property type="nucleotide sequence ID" value="NZ_BAABLN010000034.1"/>
</dbReference>
<evidence type="ECO:0000313" key="1">
    <source>
        <dbReference type="EMBL" id="GAA4704187.1"/>
    </source>
</evidence>